<keyword evidence="3 7" id="KW-1133">Transmembrane helix</keyword>
<evidence type="ECO:0000259" key="8">
    <source>
        <dbReference type="Pfam" id="PF25917"/>
    </source>
</evidence>
<evidence type="ECO:0000256" key="3">
    <source>
        <dbReference type="ARBA" id="ARBA00022989"/>
    </source>
</evidence>
<keyword evidence="11" id="KW-1185">Reference proteome</keyword>
<dbReference type="PRINTS" id="PR01490">
    <property type="entry name" value="RTXTOXIND"/>
</dbReference>
<evidence type="ECO:0000256" key="6">
    <source>
        <dbReference type="SAM" id="MobiDB-lite"/>
    </source>
</evidence>
<dbReference type="InterPro" id="IPR058625">
    <property type="entry name" value="MdtA-like_BSH"/>
</dbReference>
<comment type="subcellular location">
    <subcellularLocation>
        <location evidence="1">Membrane</location>
        <topology evidence="1">Single-pass membrane protein</topology>
    </subcellularLocation>
</comment>
<evidence type="ECO:0000256" key="7">
    <source>
        <dbReference type="SAM" id="Phobius"/>
    </source>
</evidence>
<dbReference type="Pfam" id="PF25917">
    <property type="entry name" value="BSH_RND"/>
    <property type="match status" value="1"/>
</dbReference>
<evidence type="ECO:0000259" key="9">
    <source>
        <dbReference type="Pfam" id="PF25954"/>
    </source>
</evidence>
<dbReference type="PANTHER" id="PTHR30386:SF26">
    <property type="entry name" value="TRANSPORT PROTEIN COMB"/>
    <property type="match status" value="1"/>
</dbReference>
<dbReference type="GO" id="GO:0055085">
    <property type="term" value="P:transmembrane transport"/>
    <property type="evidence" value="ECO:0007669"/>
    <property type="project" value="InterPro"/>
</dbReference>
<evidence type="ECO:0000256" key="4">
    <source>
        <dbReference type="ARBA" id="ARBA00023136"/>
    </source>
</evidence>
<dbReference type="GO" id="GO:0016020">
    <property type="term" value="C:membrane"/>
    <property type="evidence" value="ECO:0007669"/>
    <property type="project" value="UniProtKB-SubCell"/>
</dbReference>
<reference evidence="10 11" key="1">
    <citation type="submission" date="2019-11" db="EMBL/GenBank/DDBJ databases">
        <authorList>
            <person name="Zheng R.K."/>
            <person name="Sun C.M."/>
        </authorList>
    </citation>
    <scope>NUCLEOTIDE SEQUENCE [LARGE SCALE GENOMIC DNA]</scope>
    <source>
        <strain evidence="10 11">SRB007</strain>
    </source>
</reference>
<evidence type="ECO:0000256" key="5">
    <source>
        <dbReference type="SAM" id="Coils"/>
    </source>
</evidence>
<dbReference type="KEGG" id="psel:GM415_10390"/>
<evidence type="ECO:0000256" key="2">
    <source>
        <dbReference type="ARBA" id="ARBA00022692"/>
    </source>
</evidence>
<dbReference type="InterPro" id="IPR058792">
    <property type="entry name" value="Beta-barrel_RND_2"/>
</dbReference>
<sequence>MTNEKATGTAGKKGFFAGRSALGRRKTFGLIAVVALVLCVVVGYPLYLRIISHESTDDAFVEAQVVSISPRVAGHVANVLVTDNQRVEKGDLLAEVDPRDFEVALKIAEAKCASAAAAMQEAEAIASAAGKVMEQKRAALSSYVAELAQARAGVAEFEAGNNRDKSDLERMKKIAQAGAVSRQEYDHARAQAAVSRAKLNSAHRLVETQSARTIQAQAAIGAAEDELHQAQAQVEIKAADLREAEAEVERARLNLSYAHITAPCSGYVTKKTVEPGAYVQVGQQLFAIVNSDVWVVANFKETQISDMRPGQPVEIEVDAYPGVPFKGHVDSIQRGTGSRFTLLPPENATGNFIKVVQRVPVKIVLDAEAGNDGYLLAPGMSVVPSVDISAGSGDERMSARSEQSGTAVR</sequence>
<dbReference type="Gene3D" id="2.40.30.170">
    <property type="match status" value="1"/>
</dbReference>
<dbReference type="EMBL" id="CP046400">
    <property type="protein sequence ID" value="QGY40515.1"/>
    <property type="molecule type" value="Genomic_DNA"/>
</dbReference>
<dbReference type="InterPro" id="IPR050739">
    <property type="entry name" value="MFP"/>
</dbReference>
<gene>
    <name evidence="10" type="ORF">GM415_10390</name>
</gene>
<feature type="compositionally biased region" description="Polar residues" evidence="6">
    <location>
        <begin position="400"/>
        <end position="409"/>
    </location>
</feature>
<evidence type="ECO:0000313" key="10">
    <source>
        <dbReference type="EMBL" id="QGY40515.1"/>
    </source>
</evidence>
<name>A0A6I6JCH9_9BACT</name>
<dbReference type="AlphaFoldDB" id="A0A6I6JCH9"/>
<protein>
    <submittedName>
        <fullName evidence="10">HlyD family efflux transporter periplasmic adaptor subunit</fullName>
    </submittedName>
</protein>
<feature type="coiled-coil region" evidence="5">
    <location>
        <begin position="220"/>
        <end position="254"/>
    </location>
</feature>
<feature type="domain" description="CusB-like beta-barrel" evidence="9">
    <location>
        <begin position="293"/>
        <end position="332"/>
    </location>
</feature>
<dbReference type="Gene3D" id="1.10.287.470">
    <property type="entry name" value="Helix hairpin bin"/>
    <property type="match status" value="1"/>
</dbReference>
<accession>A0A6I6JCH9</accession>
<dbReference type="SUPFAM" id="SSF111369">
    <property type="entry name" value="HlyD-like secretion proteins"/>
    <property type="match status" value="2"/>
</dbReference>
<organism evidence="10 11">
    <name type="scientific">Pseudodesulfovibrio cashew</name>
    <dbReference type="NCBI Taxonomy" id="2678688"/>
    <lineage>
        <taxon>Bacteria</taxon>
        <taxon>Pseudomonadati</taxon>
        <taxon>Thermodesulfobacteriota</taxon>
        <taxon>Desulfovibrionia</taxon>
        <taxon>Desulfovibrionales</taxon>
        <taxon>Desulfovibrionaceae</taxon>
    </lineage>
</organism>
<proteinExistence type="predicted"/>
<evidence type="ECO:0000256" key="1">
    <source>
        <dbReference type="ARBA" id="ARBA00004167"/>
    </source>
</evidence>
<feature type="domain" description="Multidrug resistance protein MdtA-like barrel-sandwich hybrid" evidence="8">
    <location>
        <begin position="65"/>
        <end position="289"/>
    </location>
</feature>
<keyword evidence="4 7" id="KW-0472">Membrane</keyword>
<evidence type="ECO:0000313" key="11">
    <source>
        <dbReference type="Proteomes" id="UP000428328"/>
    </source>
</evidence>
<dbReference type="PANTHER" id="PTHR30386">
    <property type="entry name" value="MEMBRANE FUSION SUBUNIT OF EMRAB-TOLC MULTIDRUG EFFLUX PUMP"/>
    <property type="match status" value="1"/>
</dbReference>
<feature type="region of interest" description="Disordered" evidence="6">
    <location>
        <begin position="387"/>
        <end position="409"/>
    </location>
</feature>
<dbReference type="Proteomes" id="UP000428328">
    <property type="component" value="Chromosome"/>
</dbReference>
<keyword evidence="5" id="KW-0175">Coiled coil</keyword>
<dbReference type="Gene3D" id="2.40.50.100">
    <property type="match status" value="1"/>
</dbReference>
<keyword evidence="2 7" id="KW-0812">Transmembrane</keyword>
<dbReference type="Pfam" id="PF25954">
    <property type="entry name" value="Beta-barrel_RND_2"/>
    <property type="match status" value="1"/>
</dbReference>
<dbReference type="RefSeq" id="WP_158947886.1">
    <property type="nucleotide sequence ID" value="NZ_CP046400.1"/>
</dbReference>
<feature type="transmembrane region" description="Helical" evidence="7">
    <location>
        <begin position="28"/>
        <end position="47"/>
    </location>
</feature>